<organism evidence="1 2">
    <name type="scientific">Solanum pinnatisectum</name>
    <name type="common">tansyleaf nightshade</name>
    <dbReference type="NCBI Taxonomy" id="50273"/>
    <lineage>
        <taxon>Eukaryota</taxon>
        <taxon>Viridiplantae</taxon>
        <taxon>Streptophyta</taxon>
        <taxon>Embryophyta</taxon>
        <taxon>Tracheophyta</taxon>
        <taxon>Spermatophyta</taxon>
        <taxon>Magnoliopsida</taxon>
        <taxon>eudicotyledons</taxon>
        <taxon>Gunneridae</taxon>
        <taxon>Pentapetalae</taxon>
        <taxon>asterids</taxon>
        <taxon>lamiids</taxon>
        <taxon>Solanales</taxon>
        <taxon>Solanaceae</taxon>
        <taxon>Solanoideae</taxon>
        <taxon>Solaneae</taxon>
        <taxon>Solanum</taxon>
    </lineage>
</organism>
<comment type="caution">
    <text evidence="1">The sequence shown here is derived from an EMBL/GenBank/DDBJ whole genome shotgun (WGS) entry which is preliminary data.</text>
</comment>
<dbReference type="Proteomes" id="UP001311915">
    <property type="component" value="Unassembled WGS sequence"/>
</dbReference>
<evidence type="ECO:0000313" key="2">
    <source>
        <dbReference type="Proteomes" id="UP001311915"/>
    </source>
</evidence>
<keyword evidence="2" id="KW-1185">Reference proteome</keyword>
<evidence type="ECO:0000313" key="1">
    <source>
        <dbReference type="EMBL" id="KAK4709780.1"/>
    </source>
</evidence>
<dbReference type="AlphaFoldDB" id="A0AAV9K8V3"/>
<proteinExistence type="predicted"/>
<reference evidence="1 2" key="1">
    <citation type="submission" date="2023-10" db="EMBL/GenBank/DDBJ databases">
        <title>Genome-Wide Identification Analysis in wild type Solanum Pinnatisectum Reveals Some Genes Defensing Phytophthora Infestans.</title>
        <authorList>
            <person name="Sun C."/>
        </authorList>
    </citation>
    <scope>NUCLEOTIDE SEQUENCE [LARGE SCALE GENOMIC DNA]</scope>
    <source>
        <strain evidence="1">LQN</strain>
        <tissue evidence="1">Leaf</tissue>
    </source>
</reference>
<name>A0AAV9K8V3_9SOLN</name>
<dbReference type="EMBL" id="JAWPEI010000011">
    <property type="protein sequence ID" value="KAK4709780.1"/>
    <property type="molecule type" value="Genomic_DNA"/>
</dbReference>
<gene>
    <name evidence="1" type="ORF">R3W88_004293</name>
</gene>
<accession>A0AAV9K8V3</accession>
<protein>
    <submittedName>
        <fullName evidence="1">Uncharacterized protein</fullName>
    </submittedName>
</protein>
<sequence>MVHRPTCPLASYLALESHPTSRKTSYSDIVIGPFTCWGRGKVGGTNRSDKGLNLSGLWQQGHSATYNTPSRI</sequence>